<keyword evidence="7" id="KW-1185">Reference proteome</keyword>
<dbReference type="PANTHER" id="PTHR42866:SF2">
    <property type="entry name" value="3-DEOXY-MANNO-OCTULOSONATE CYTIDYLYLTRANSFERASE, MITOCHONDRIAL"/>
    <property type="match status" value="1"/>
</dbReference>
<sequence length="242" mass="26301">MKTIGIIPARWGSSRLPGKPLADLCGKPVIQHVYEQCLKARSLARVIVATDDERILNAVVAFGGEAEMTASDHPNGTSRVAEVAARVECDYVINIQGDEPMLDPRVIDQLADVLIHAGEPMATLSVPFASAAEAADPNNVKVVVDQKGRALYFSRSVIPFARCGTPVVSKHIGIYGYRKDFLPVYLRLTETPLAEAESLEQLRALEHGYDIVVAVSAYPDRGVGINTPHDLELARKLMSEKS</sequence>
<comment type="function">
    <text evidence="5">Activates KDO (a required 8-carbon sugar) for incorporation into bacterial lipopolysaccharide in Gram-negative bacteria.</text>
</comment>
<dbReference type="SUPFAM" id="SSF53448">
    <property type="entry name" value="Nucleotide-diphospho-sugar transferases"/>
    <property type="match status" value="1"/>
</dbReference>
<dbReference type="HAMAP" id="MF_00057">
    <property type="entry name" value="KdsB"/>
    <property type="match status" value="1"/>
</dbReference>
<organism evidence="6 7">
    <name type="scientific">Pyramidobacter porci</name>
    <dbReference type="NCBI Taxonomy" id="2605789"/>
    <lineage>
        <taxon>Bacteria</taxon>
        <taxon>Thermotogati</taxon>
        <taxon>Synergistota</taxon>
        <taxon>Synergistia</taxon>
        <taxon>Synergistales</taxon>
        <taxon>Dethiosulfovibrionaceae</taxon>
        <taxon>Pyramidobacter</taxon>
    </lineage>
</organism>
<dbReference type="EC" id="2.7.7.38" evidence="5"/>
<keyword evidence="5" id="KW-0963">Cytoplasm</keyword>
<dbReference type="GO" id="GO:0033468">
    <property type="term" value="P:CMP-keto-3-deoxy-D-manno-octulosonic acid biosynthetic process"/>
    <property type="evidence" value="ECO:0007669"/>
    <property type="project" value="UniProtKB-UniRule"/>
</dbReference>
<comment type="caution">
    <text evidence="6">The sequence shown here is derived from an EMBL/GenBank/DDBJ whole genome shotgun (WGS) entry which is preliminary data.</text>
</comment>
<accession>A0A6L5Y8S3</accession>
<dbReference type="GO" id="GO:0008690">
    <property type="term" value="F:3-deoxy-manno-octulosonate cytidylyltransferase activity"/>
    <property type="evidence" value="ECO:0007669"/>
    <property type="project" value="UniProtKB-UniRule"/>
</dbReference>
<evidence type="ECO:0000256" key="4">
    <source>
        <dbReference type="ARBA" id="ARBA00022985"/>
    </source>
</evidence>
<comment type="similarity">
    <text evidence="5">Belongs to the KdsB family.</text>
</comment>
<evidence type="ECO:0000256" key="1">
    <source>
        <dbReference type="ARBA" id="ARBA00004370"/>
    </source>
</evidence>
<dbReference type="Pfam" id="PF02348">
    <property type="entry name" value="CTP_transf_3"/>
    <property type="match status" value="1"/>
</dbReference>
<keyword evidence="4 5" id="KW-0448">Lipopolysaccharide biosynthesis</keyword>
<dbReference type="InterPro" id="IPR029044">
    <property type="entry name" value="Nucleotide-diphossugar_trans"/>
</dbReference>
<dbReference type="GO" id="GO:0005829">
    <property type="term" value="C:cytosol"/>
    <property type="evidence" value="ECO:0007669"/>
    <property type="project" value="TreeGrafter"/>
</dbReference>
<dbReference type="GO" id="GO:0016020">
    <property type="term" value="C:membrane"/>
    <property type="evidence" value="ECO:0007669"/>
    <property type="project" value="UniProtKB-SubCell"/>
</dbReference>
<dbReference type="NCBIfam" id="NF003950">
    <property type="entry name" value="PRK05450.1-3"/>
    <property type="match status" value="1"/>
</dbReference>
<evidence type="ECO:0000313" key="7">
    <source>
        <dbReference type="Proteomes" id="UP000473699"/>
    </source>
</evidence>
<comment type="catalytic activity">
    <reaction evidence="5">
        <text>3-deoxy-alpha-D-manno-oct-2-ulosonate + CTP = CMP-3-deoxy-beta-D-manno-octulosonate + diphosphate</text>
        <dbReference type="Rhea" id="RHEA:23448"/>
        <dbReference type="ChEBI" id="CHEBI:33019"/>
        <dbReference type="ChEBI" id="CHEBI:37563"/>
        <dbReference type="ChEBI" id="CHEBI:85986"/>
        <dbReference type="ChEBI" id="CHEBI:85987"/>
        <dbReference type="EC" id="2.7.7.38"/>
    </reaction>
</comment>
<reference evidence="6 7" key="1">
    <citation type="submission" date="2019-08" db="EMBL/GenBank/DDBJ databases">
        <title>In-depth cultivation of the pig gut microbiome towards novel bacterial diversity and tailored functional studies.</title>
        <authorList>
            <person name="Wylensek D."/>
            <person name="Hitch T.C.A."/>
            <person name="Clavel T."/>
        </authorList>
    </citation>
    <scope>NUCLEOTIDE SEQUENCE [LARGE SCALE GENOMIC DNA]</scope>
    <source>
        <strain evidence="6 7">SM-530-WT-4B</strain>
    </source>
</reference>
<comment type="subcellular location">
    <subcellularLocation>
        <location evidence="5">Cytoplasm</location>
    </subcellularLocation>
    <subcellularLocation>
        <location evidence="1">Membrane</location>
    </subcellularLocation>
</comment>
<dbReference type="Proteomes" id="UP000473699">
    <property type="component" value="Unassembled WGS sequence"/>
</dbReference>
<proteinExistence type="inferred from homology"/>
<dbReference type="FunFam" id="3.90.550.10:FF:000011">
    <property type="entry name" value="3-deoxy-manno-octulosonate cytidylyltransferase"/>
    <property type="match status" value="1"/>
</dbReference>
<dbReference type="NCBIfam" id="NF003952">
    <property type="entry name" value="PRK05450.1-5"/>
    <property type="match status" value="1"/>
</dbReference>
<dbReference type="UniPathway" id="UPA00358">
    <property type="reaction ID" value="UER00476"/>
</dbReference>
<keyword evidence="2 5" id="KW-0808">Transferase</keyword>
<comment type="pathway">
    <text evidence="5">Nucleotide-sugar biosynthesis; CMP-3-deoxy-D-manno-octulosonate biosynthesis; CMP-3-deoxy-D-manno-octulosonate from 3-deoxy-D-manno-octulosonate and CTP: step 1/1.</text>
</comment>
<dbReference type="NCBIfam" id="TIGR00466">
    <property type="entry name" value="kdsB"/>
    <property type="match status" value="1"/>
</dbReference>
<gene>
    <name evidence="5 6" type="primary">kdsB</name>
    <name evidence="6" type="ORF">FYJ74_00970</name>
</gene>
<protein>
    <recommendedName>
        <fullName evidence="5">3-deoxy-manno-octulosonate cytidylyltransferase</fullName>
        <ecNumber evidence="5">2.7.7.38</ecNumber>
    </recommendedName>
    <alternativeName>
        <fullName evidence="5">CMP-2-keto-3-deoxyoctulosonic acid synthase</fullName>
        <shortName evidence="5">CKS</shortName>
        <shortName evidence="5">CMP-KDO synthase</shortName>
    </alternativeName>
</protein>
<evidence type="ECO:0000256" key="5">
    <source>
        <dbReference type="HAMAP-Rule" id="MF_00057"/>
    </source>
</evidence>
<dbReference type="GO" id="GO:0009103">
    <property type="term" value="P:lipopolysaccharide biosynthetic process"/>
    <property type="evidence" value="ECO:0007669"/>
    <property type="project" value="UniProtKB-UniRule"/>
</dbReference>
<dbReference type="AlphaFoldDB" id="A0A6L5Y8S3"/>
<dbReference type="CDD" id="cd02517">
    <property type="entry name" value="CMP-KDO-Synthetase"/>
    <property type="match status" value="1"/>
</dbReference>
<keyword evidence="3 5" id="KW-0548">Nucleotidyltransferase</keyword>
<dbReference type="NCBIfam" id="NF009905">
    <property type="entry name" value="PRK13368.1"/>
    <property type="match status" value="1"/>
</dbReference>
<dbReference type="InterPro" id="IPR003329">
    <property type="entry name" value="Cytidylyl_trans"/>
</dbReference>
<dbReference type="InterPro" id="IPR004528">
    <property type="entry name" value="KdsB"/>
</dbReference>
<dbReference type="RefSeq" id="WP_154527756.1">
    <property type="nucleotide sequence ID" value="NZ_VUNH01000001.1"/>
</dbReference>
<name>A0A6L5Y8S3_9BACT</name>
<evidence type="ECO:0000256" key="2">
    <source>
        <dbReference type="ARBA" id="ARBA00022679"/>
    </source>
</evidence>
<dbReference type="Gene3D" id="3.90.550.10">
    <property type="entry name" value="Spore Coat Polysaccharide Biosynthesis Protein SpsA, Chain A"/>
    <property type="match status" value="1"/>
</dbReference>
<evidence type="ECO:0000313" key="6">
    <source>
        <dbReference type="EMBL" id="MST54626.1"/>
    </source>
</evidence>
<evidence type="ECO:0000256" key="3">
    <source>
        <dbReference type="ARBA" id="ARBA00022695"/>
    </source>
</evidence>
<dbReference type="PANTHER" id="PTHR42866">
    <property type="entry name" value="3-DEOXY-MANNO-OCTULOSONATE CYTIDYLYLTRANSFERASE"/>
    <property type="match status" value="1"/>
</dbReference>
<dbReference type="EMBL" id="VUNH01000001">
    <property type="protein sequence ID" value="MST54626.1"/>
    <property type="molecule type" value="Genomic_DNA"/>
</dbReference>